<feature type="compositionally biased region" description="Low complexity" evidence="7">
    <location>
        <begin position="1291"/>
        <end position="1303"/>
    </location>
</feature>
<keyword evidence="5" id="KW-0539">Nucleus</keyword>
<feature type="region of interest" description="Disordered" evidence="7">
    <location>
        <begin position="2210"/>
        <end position="2313"/>
    </location>
</feature>
<evidence type="ECO:0000313" key="9">
    <source>
        <dbReference type="RefSeq" id="XP_042583034.1"/>
    </source>
</evidence>
<feature type="compositionally biased region" description="Basic residues" evidence="7">
    <location>
        <begin position="510"/>
        <end position="521"/>
    </location>
</feature>
<feature type="domain" description="C2H2-type" evidence="8">
    <location>
        <begin position="887"/>
        <end position="914"/>
    </location>
</feature>
<evidence type="ECO:0000256" key="3">
    <source>
        <dbReference type="ARBA" id="ARBA00022771"/>
    </source>
</evidence>
<keyword evidence="4" id="KW-0862">Zinc</keyword>
<dbReference type="Proteomes" id="UP001155660">
    <property type="component" value="Chromosome A3"/>
</dbReference>
<keyword evidence="3 6" id="KW-0863">Zinc-finger</keyword>
<feature type="region of interest" description="Disordered" evidence="7">
    <location>
        <begin position="988"/>
        <end position="1015"/>
    </location>
</feature>
<feature type="region of interest" description="Disordered" evidence="7">
    <location>
        <begin position="925"/>
        <end position="975"/>
    </location>
</feature>
<feature type="compositionally biased region" description="Basic and acidic residues" evidence="7">
    <location>
        <begin position="273"/>
        <end position="286"/>
    </location>
</feature>
<feature type="domain" description="C2H2-type" evidence="8">
    <location>
        <begin position="374"/>
        <end position="401"/>
    </location>
</feature>
<feature type="compositionally biased region" description="Basic and acidic residues" evidence="7">
    <location>
        <begin position="2380"/>
        <end position="2390"/>
    </location>
</feature>
<dbReference type="PANTHER" id="PTHR24394:SF58">
    <property type="entry name" value="ZINC FINGER AND BTB DOMAIN CONTAINING 33"/>
    <property type="match status" value="1"/>
</dbReference>
<feature type="compositionally biased region" description="Basic residues" evidence="7">
    <location>
        <begin position="807"/>
        <end position="818"/>
    </location>
</feature>
<dbReference type="GO" id="GO:0008270">
    <property type="term" value="F:zinc ion binding"/>
    <property type="evidence" value="ECO:0007669"/>
    <property type="project" value="UniProtKB-KW"/>
</dbReference>
<dbReference type="PROSITE" id="PS50157">
    <property type="entry name" value="ZINC_FINGER_C2H2_2"/>
    <property type="match status" value="6"/>
</dbReference>
<protein>
    <submittedName>
        <fullName evidence="9">Uncharacterized protein LOC109057110 isoform X1</fullName>
    </submittedName>
</protein>
<dbReference type="FunFam" id="3.30.160.60:FF:000100">
    <property type="entry name" value="Zinc finger 45-like"/>
    <property type="match status" value="1"/>
</dbReference>
<feature type="compositionally biased region" description="Polar residues" evidence="7">
    <location>
        <begin position="856"/>
        <end position="869"/>
    </location>
</feature>
<feature type="compositionally biased region" description="Polar residues" evidence="7">
    <location>
        <begin position="1982"/>
        <end position="1999"/>
    </location>
</feature>
<feature type="compositionally biased region" description="Basic residues" evidence="7">
    <location>
        <begin position="2304"/>
        <end position="2313"/>
    </location>
</feature>
<gene>
    <name evidence="9" type="primary">LOC109057110</name>
</gene>
<feature type="region of interest" description="Disordered" evidence="7">
    <location>
        <begin position="509"/>
        <end position="553"/>
    </location>
</feature>
<keyword evidence="2" id="KW-0677">Repeat</keyword>
<dbReference type="PROSITE" id="PS00028">
    <property type="entry name" value="ZINC_FINGER_C2H2_1"/>
    <property type="match status" value="6"/>
</dbReference>
<feature type="compositionally biased region" description="Basic and acidic residues" evidence="7">
    <location>
        <begin position="2429"/>
        <end position="2440"/>
    </location>
</feature>
<accession>A0A9Q9WGL2</accession>
<dbReference type="GO" id="GO:0005634">
    <property type="term" value="C:nucleus"/>
    <property type="evidence" value="ECO:0007669"/>
    <property type="project" value="TreeGrafter"/>
</dbReference>
<feature type="region of interest" description="Disordered" evidence="7">
    <location>
        <begin position="2380"/>
        <end position="2440"/>
    </location>
</feature>
<sequence>MTKLQLLHRALNERLMAAVEQIMEMVGDTVLEYEEETIRARKENEVLRRRLRWMEGANRADWPGPSEPVTLSTMDEANPSRQDECAVNFAFGQESEALEIKTESTDLPLCIRPESSVTTFPPSIDQGSDNAGTGAGIAYGLTDTMTWDSGQSYMAPLDFDPTSGPSRVRRWRGRNRRQRMSFACPDCGKVFGSKQRLMVHMRIHSTERPYAYRRRKACFYGDNKKKRKLHRLSQLSREIVDDLSDGSEQTNRSSASPEQLETTAPGQEEEPESDHTSCGKEPEKRITIPVRNQHEKKRVVNQMCQCPHCPHRVFARPCQLAMHMKTHTVTALVNLPTQAQSGTREIVDVKRKLPKRQRKNDVEKEAKVADKPEFHCPDCDKVFLYASRLHFHMKSHKSKKALLRKTQPVKTEVTKEETTVALPKTTEVQNLKELKKTYACPHCDKVFTREGWLVPHIRSQHQEVKNRSDYVNVFGSGRTRSQQPFTMQFRKRTTKKRGEVTKKLRLENRKTKKSRRVKAKPRQTSDEPTLVVDVSTITNDEAEQSADPLKMGTDEAQKSADLLKTGTDKAQKSADCLKMGTDEVQQCKELLKTGTDEAEQSADLPKTGTDEAQQSADLPKTGTDEAQQSADLPKTGTDEAQQSADLPKTGTDEAQQSADLPKTGTDEAQQSADLPKTGTDEAQQSADLPKTCTDEAQQSADLPKTCTDEAEQSAELPKTGTDEAQQSAELPKTGTDEAQQSADLPKTGTDEAQQSADLPKTGTDESESPSEQSKDSSGSDRGTSSTKNLKRMFPCKTCGKEFVLEKRLKKHSRKHIGRRLQDEKKRRREQAVMEMELEEQEKRRSEEKERLDDKMSTSNQHPNTATPQGSPKKEPLQKSRTRAQGPLPCPFCGKVFAWEMRLLMHMQIHCGEKPYAYRQRERRFYGDPKRGQLPKIHNQEPSGDKSDESGESGSEETVNKDRSAHLGSSATHAVSGALASSIETTVPENHTGSLLPQRAIEQPTTSHKSNQRTKPELLSDITSHFSLQPRIVLQPIMTEYKYWSSVPRVADLKSGCSEKSSGFDHKQTSYSVLVDDEMVDAVEDKIVDSNLCTLPLEFSSHGIQNKPEICHTGNPETEVVFVEAGSPQRDSEVELDNIGGPLAFESPEGKNVENQQKDDHNFNFPGVSDKTARNQVSVIVIDDEVEQSNARTAAENALSECGRTKCDWKCDCKNISAMKLTVMPESSILQSLFKETSSGTIQKNIDSKLVCVVLSDIEDNVDEDVSSPSKGLDKKKTASVPSIQNEQLDVGSKSGKNPSSNSNFPAPDATEPTKSSQLTDDQSISNDPLRDQMAFNAIRQTEDRPMSSKERISCQTSDMVFAGQESLSEVHADKKLLDMKITDGCERKNKKLGLNNQMSESVLDDSANNFEISGTNEPSVQNVKTCELLVKSSEEFEMPLFTPHQTSDGRCQTAVSSEEQKKGKQALYCRFCEKACKKIELHLKCDHAKEPEVVKALNLDTDCKERKRLLSSFAIKKNFNQARDSRIDCDEDIVHCIFCHESFQWNKFREHALICKHNMNPAASSKSQELFDAELGNLAPGTISFSRPLEPTNAPVSNLSDLHDHPIPETRICEVKENHTLVSDRPQILCTTDSPAQKVCDPKSSSPPNHDSCQSAALKTNYPEVKEPTVSNIDGSIPQIDLDTQSLKPSVLDSCQCSAIHPPHLESSFSTSWNPDVKILEPPILDSCQTIRVVESTVPTLPISNTGCSVLQQSLIKQTDHPRIVNQPSSSDPEVSCDLEPDGYSSCGTGCCDSLQLSSKPKDPSSPVPLNSSSKCNADSKCTLKLAVFDNTYLGTNETEQTQDSDVERNIFMVSGSSDVHLEPESHHTPDPNSYKAEQTQCQQPESIENPDADRSGNQPTADLELKSVPSVQEIKSRAIGHMSYLKFQGCDLQEDPEKITDENGNDCAVEVQHDSSISVTSKQKRKRVYQIGLLKEESKKSCPSSHSQGPGCQTNSTDENSSVFKIHHCFYCKQPHNRMMDHLQSVHPNEPEVAEALTFDKSSQERKQLLNLLQTRENVLHNTNVVQSSKQDLKPFGKFALECSFDDSVYCIYCLGLFNKKSFVSHLEQCKGKSTQSAEDTCGEMLPNAGPIPPAPTLVSPSRPEEIDANIEPSGFHCINTIYETDFKNEQGRSSLPDLSCNVEQPDISSPNDEVRNSRQAEDAFLQFRHSPENEVGYELKSGNSPNPSTGKDSTDCKNEGASLPKCDVDQERAMTPTSDTSPHPEYDVLRNPCDDFSPPENAQTVSDDTHKSSVKAQTCGTGKKRSKRRSHVHNQPLIMDDDLLGEGEMSSSQLHVCQHCKETFGSPYMLRRHEYTHTGDTPSSAYQEKLKRAKRLIQDGETSMRDDASIAPSTKSPEDLPNAVTDDTGGKVADTKQDAFVLDTEERESSTLKKQDSKVKDYDTDCEKILFTS</sequence>
<evidence type="ECO:0000256" key="7">
    <source>
        <dbReference type="SAM" id="MobiDB-lite"/>
    </source>
</evidence>
<feature type="compositionally biased region" description="Basic and acidic residues" evidence="7">
    <location>
        <begin position="1860"/>
        <end position="1870"/>
    </location>
</feature>
<evidence type="ECO:0000256" key="2">
    <source>
        <dbReference type="ARBA" id="ARBA00022737"/>
    </source>
</evidence>
<feature type="compositionally biased region" description="Polar residues" evidence="7">
    <location>
        <begin position="1876"/>
        <end position="1887"/>
    </location>
</feature>
<dbReference type="GO" id="GO:0000981">
    <property type="term" value="F:DNA-binding transcription factor activity, RNA polymerase II-specific"/>
    <property type="evidence" value="ECO:0007669"/>
    <property type="project" value="TreeGrafter"/>
</dbReference>
<dbReference type="RefSeq" id="XP_042583034.1">
    <property type="nucleotide sequence ID" value="XM_042727100.1"/>
</dbReference>
<feature type="compositionally biased region" description="Basic and acidic residues" evidence="7">
    <location>
        <begin position="840"/>
        <end position="855"/>
    </location>
</feature>
<evidence type="ECO:0000256" key="1">
    <source>
        <dbReference type="ARBA" id="ARBA00022723"/>
    </source>
</evidence>
<feature type="compositionally biased region" description="Polar residues" evidence="7">
    <location>
        <begin position="246"/>
        <end position="265"/>
    </location>
</feature>
<feature type="domain" description="C2H2-type" evidence="8">
    <location>
        <begin position="793"/>
        <end position="820"/>
    </location>
</feature>
<keyword evidence="1" id="KW-0479">Metal-binding</keyword>
<feature type="domain" description="C2H2-type" evidence="8">
    <location>
        <begin position="182"/>
        <end position="209"/>
    </location>
</feature>
<dbReference type="SMART" id="SM00355">
    <property type="entry name" value="ZnF_C2H2"/>
    <property type="match status" value="9"/>
</dbReference>
<dbReference type="PANTHER" id="PTHR24394">
    <property type="entry name" value="ZINC FINGER PROTEIN"/>
    <property type="match status" value="1"/>
</dbReference>
<feature type="domain" description="C2H2-type" evidence="8">
    <location>
        <begin position="438"/>
        <end position="466"/>
    </location>
</feature>
<feature type="region of interest" description="Disordered" evidence="7">
    <location>
        <begin position="241"/>
        <end position="293"/>
    </location>
</feature>
<evidence type="ECO:0000256" key="5">
    <source>
        <dbReference type="ARBA" id="ARBA00023242"/>
    </source>
</evidence>
<proteinExistence type="predicted"/>
<dbReference type="InterPro" id="IPR013087">
    <property type="entry name" value="Znf_C2H2_type"/>
</dbReference>
<dbReference type="GeneID" id="109057110"/>
<feature type="region of interest" description="Disordered" evidence="7">
    <location>
        <begin position="1980"/>
        <end position="1999"/>
    </location>
</feature>
<dbReference type="SMR" id="A0A9Q9WGL2"/>
<organism evidence="9">
    <name type="scientific">Cyprinus carpio</name>
    <name type="common">Common carp</name>
    <dbReference type="NCBI Taxonomy" id="7962"/>
    <lineage>
        <taxon>Eukaryota</taxon>
        <taxon>Metazoa</taxon>
        <taxon>Chordata</taxon>
        <taxon>Craniata</taxon>
        <taxon>Vertebrata</taxon>
        <taxon>Euteleostomi</taxon>
        <taxon>Actinopterygii</taxon>
        <taxon>Neopterygii</taxon>
        <taxon>Teleostei</taxon>
        <taxon>Ostariophysi</taxon>
        <taxon>Cypriniformes</taxon>
        <taxon>Cyprinidae</taxon>
        <taxon>Cyprininae</taxon>
        <taxon>Cyprinus</taxon>
    </lineage>
</organism>
<evidence type="ECO:0000259" key="8">
    <source>
        <dbReference type="PROSITE" id="PS50157"/>
    </source>
</evidence>
<feature type="region of interest" description="Disordered" evidence="7">
    <location>
        <begin position="1262"/>
        <end position="1331"/>
    </location>
</feature>
<feature type="compositionally biased region" description="Polar residues" evidence="7">
    <location>
        <begin position="1312"/>
        <end position="1326"/>
    </location>
</feature>
<dbReference type="OrthoDB" id="8939517at2759"/>
<feature type="region of interest" description="Disordered" evidence="7">
    <location>
        <begin position="804"/>
        <end position="885"/>
    </location>
</feature>
<evidence type="ECO:0000256" key="4">
    <source>
        <dbReference type="ARBA" id="ARBA00022833"/>
    </source>
</evidence>
<dbReference type="Pfam" id="PF00096">
    <property type="entry name" value="zf-C2H2"/>
    <property type="match status" value="2"/>
</dbReference>
<feature type="region of interest" description="Disordered" evidence="7">
    <location>
        <begin position="590"/>
        <end position="792"/>
    </location>
</feature>
<feature type="region of interest" description="Disordered" evidence="7">
    <location>
        <begin position="1860"/>
        <end position="1910"/>
    </location>
</feature>
<name>A0A9Q9WGL2_CYPCA</name>
<feature type="region of interest" description="Disordered" evidence="7">
    <location>
        <begin position="2174"/>
        <end position="2197"/>
    </location>
</feature>
<dbReference type="KEGG" id="ccar:109057110"/>
<feature type="compositionally biased region" description="Polar residues" evidence="7">
    <location>
        <begin position="2223"/>
        <end position="2233"/>
    </location>
</feature>
<evidence type="ECO:0000256" key="6">
    <source>
        <dbReference type="PROSITE-ProRule" id="PRU00042"/>
    </source>
</evidence>
<reference evidence="9" key="1">
    <citation type="submission" date="2025-08" db="UniProtKB">
        <authorList>
            <consortium name="RefSeq"/>
        </authorList>
    </citation>
    <scope>IDENTIFICATION</scope>
    <source>
        <tissue evidence="9">Muscle</tissue>
    </source>
</reference>
<feature type="domain" description="C2H2-type" evidence="8">
    <location>
        <begin position="2337"/>
        <end position="2364"/>
    </location>
</feature>